<organism evidence="1 2">
    <name type="scientific">Arundinibacter roseus</name>
    <dbReference type="NCBI Taxonomy" id="2070510"/>
    <lineage>
        <taxon>Bacteria</taxon>
        <taxon>Pseudomonadati</taxon>
        <taxon>Bacteroidota</taxon>
        <taxon>Cytophagia</taxon>
        <taxon>Cytophagales</taxon>
        <taxon>Spirosomataceae</taxon>
        <taxon>Arundinibacter</taxon>
    </lineage>
</organism>
<gene>
    <name evidence="1" type="ORF">EZE20_17365</name>
</gene>
<dbReference type="SUPFAM" id="SSF110296">
    <property type="entry name" value="Oligoxyloglucan reducing end-specific cellobiohydrolase"/>
    <property type="match status" value="1"/>
</dbReference>
<evidence type="ECO:0000313" key="1">
    <source>
        <dbReference type="EMBL" id="TDB62709.1"/>
    </source>
</evidence>
<name>A0A4R4K956_9BACT</name>
<evidence type="ECO:0000313" key="2">
    <source>
        <dbReference type="Proteomes" id="UP000295706"/>
    </source>
</evidence>
<dbReference type="AlphaFoldDB" id="A0A4R4K956"/>
<accession>A0A4R4K956</accession>
<proteinExistence type="predicted"/>
<reference evidence="1 2" key="1">
    <citation type="submission" date="2019-02" db="EMBL/GenBank/DDBJ databases">
        <title>Arundinibacter roseus gen. nov., sp. nov., a new member of the family Cytophagaceae.</title>
        <authorList>
            <person name="Szuroczki S."/>
            <person name="Khayer B."/>
            <person name="Sproer C."/>
            <person name="Toumi M."/>
            <person name="Szabo A."/>
            <person name="Felfoldi T."/>
            <person name="Schumann P."/>
            <person name="Toth E."/>
        </authorList>
    </citation>
    <scope>NUCLEOTIDE SEQUENCE [LARGE SCALE GENOMIC DNA]</scope>
    <source>
        <strain evidence="1 2">DMA-k-7a</strain>
    </source>
</reference>
<dbReference type="OrthoDB" id="9757809at2"/>
<sequence length="253" mass="27803">MNTMSLVLLIIFQFNFAFDRKIEFPKASPVSESQPKQMSFPSVSTYTILKSFDGGFTWQQIGDGLPADLKEEGFFVNEQGFYLQAGKVVFHNKSNSTGAQWEKVPVEVRESKIVKSNGVFMATSQKGIIRSSDQGKTWEVVLNEGGVGIAVEPIKGGFAAINYNTESKTRRVRITYDGGRNWQAIDAGLPPSLTISSIVQVGEYFYCGHPEGIFRSSDAGKSWVLILTSIEDKVFNLAVSGKVMYAIPRAGGC</sequence>
<dbReference type="CDD" id="cd15482">
    <property type="entry name" value="Sialidase_non-viral"/>
    <property type="match status" value="1"/>
</dbReference>
<comment type="caution">
    <text evidence="1">The sequence shown here is derived from an EMBL/GenBank/DDBJ whole genome shotgun (WGS) entry which is preliminary data.</text>
</comment>
<dbReference type="Proteomes" id="UP000295706">
    <property type="component" value="Unassembled WGS sequence"/>
</dbReference>
<protein>
    <submittedName>
        <fullName evidence="1">Exo-alpha-sialidase</fullName>
    </submittedName>
</protein>
<dbReference type="Gene3D" id="2.130.10.10">
    <property type="entry name" value="YVTN repeat-like/Quinoprotein amine dehydrogenase"/>
    <property type="match status" value="1"/>
</dbReference>
<keyword evidence="2" id="KW-1185">Reference proteome</keyword>
<dbReference type="InterPro" id="IPR015943">
    <property type="entry name" value="WD40/YVTN_repeat-like_dom_sf"/>
</dbReference>
<dbReference type="EMBL" id="SMJU01000011">
    <property type="protein sequence ID" value="TDB62709.1"/>
    <property type="molecule type" value="Genomic_DNA"/>
</dbReference>